<dbReference type="AlphaFoldDB" id="A0A9Q3CIB4"/>
<proteinExistence type="predicted"/>
<reference evidence="1" key="1">
    <citation type="submission" date="2021-03" db="EMBL/GenBank/DDBJ databases">
        <title>Draft genome sequence of rust myrtle Austropuccinia psidii MF-1, a brazilian biotype.</title>
        <authorList>
            <person name="Quecine M.C."/>
            <person name="Pachon D.M.R."/>
            <person name="Bonatelli M.L."/>
            <person name="Correr F.H."/>
            <person name="Franceschini L.M."/>
            <person name="Leite T.F."/>
            <person name="Margarido G.R.A."/>
            <person name="Almeida C.A."/>
            <person name="Ferrarezi J.A."/>
            <person name="Labate C.A."/>
        </authorList>
    </citation>
    <scope>NUCLEOTIDE SEQUENCE</scope>
    <source>
        <strain evidence="1">MF-1</strain>
    </source>
</reference>
<protein>
    <submittedName>
        <fullName evidence="1">Uncharacterized protein</fullName>
    </submittedName>
</protein>
<name>A0A9Q3CIB4_9BASI</name>
<evidence type="ECO:0000313" key="1">
    <source>
        <dbReference type="EMBL" id="MBW0483210.1"/>
    </source>
</evidence>
<dbReference type="EMBL" id="AVOT02007121">
    <property type="protein sequence ID" value="MBW0483210.1"/>
    <property type="molecule type" value="Genomic_DNA"/>
</dbReference>
<comment type="caution">
    <text evidence="1">The sequence shown here is derived from an EMBL/GenBank/DDBJ whole genome shotgun (WGS) entry which is preliminary data.</text>
</comment>
<organism evidence="1 2">
    <name type="scientific">Austropuccinia psidii MF-1</name>
    <dbReference type="NCBI Taxonomy" id="1389203"/>
    <lineage>
        <taxon>Eukaryota</taxon>
        <taxon>Fungi</taxon>
        <taxon>Dikarya</taxon>
        <taxon>Basidiomycota</taxon>
        <taxon>Pucciniomycotina</taxon>
        <taxon>Pucciniomycetes</taxon>
        <taxon>Pucciniales</taxon>
        <taxon>Sphaerophragmiaceae</taxon>
        <taxon>Austropuccinia</taxon>
    </lineage>
</organism>
<dbReference type="Proteomes" id="UP000765509">
    <property type="component" value="Unassembled WGS sequence"/>
</dbReference>
<evidence type="ECO:0000313" key="2">
    <source>
        <dbReference type="Proteomes" id="UP000765509"/>
    </source>
</evidence>
<gene>
    <name evidence="1" type="ORF">O181_022925</name>
</gene>
<keyword evidence="2" id="KW-1185">Reference proteome</keyword>
<dbReference type="OrthoDB" id="2518662at2759"/>
<accession>A0A9Q3CIB4</accession>
<sequence length="216" mass="25188">MKQESSNHLWLRAPTPSFKLLKLNLLRDLTTRSLAETLDKTNIYPLTSKNYVKWSNKVKTALTIKNIDIFLKPDWTSSLPNDAPDEKVEFFQNSCRQIYFWLGNTLDQENYDKFFDDDQENYNPAALWLNICDFYAASSVENCATVMTKLFAMKIEDGIISNSIKEIQHQSKLPKSMGQDLFEEKTMSCMLAFYYLRNLPTSSLFVKNNIYQEIKI</sequence>